<dbReference type="EMBL" id="JACEIK010002051">
    <property type="protein sequence ID" value="MCD9558737.1"/>
    <property type="molecule type" value="Genomic_DNA"/>
</dbReference>
<dbReference type="SUPFAM" id="SSF52058">
    <property type="entry name" value="L domain-like"/>
    <property type="match status" value="1"/>
</dbReference>
<name>A0ABS8UKV9_DATST</name>
<dbReference type="PANTHER" id="PTHR15140:SF33">
    <property type="entry name" value="LATE BLIGHT RESISTANCE PROTEIN HOMOLOG R1A-3 ISOFORM X1"/>
    <property type="match status" value="1"/>
</dbReference>
<evidence type="ECO:0000313" key="2">
    <source>
        <dbReference type="Proteomes" id="UP000823775"/>
    </source>
</evidence>
<sequence>MALDVSYIINTFRLLRVLDLGSIYIGQDFPPGIELLIHLRYLAILVDANALPPSLGNLRSLESLRVTPVGQNFEIVQLPSTFWNMAKLRHVHINDCVIYGLCHYEQTFSRRPSKLVNLITLSSAYLLLRQETNDLLRMFPNLQKLRCIFSGSLCSPGSSCQLPRLDLLTRLECLNVSCDNSIKLLYPFELKFPCSLKKLTFSGFQLPWSEISIITELPYLEILKLKFNVFVGEVWDMGDNKFPKLKFLELSILNIVLWNAFDTSFPVLERLVISSYYKLEKIPCSFRDIITLEIIEVKWCKHTLANSVLELKDEQLEYTGYDNLKVHLHHIDPSDEDDTLSCEV</sequence>
<proteinExistence type="predicted"/>
<dbReference type="Gene3D" id="3.80.10.10">
    <property type="entry name" value="Ribonuclease Inhibitor"/>
    <property type="match status" value="2"/>
</dbReference>
<dbReference type="Proteomes" id="UP000823775">
    <property type="component" value="Unassembled WGS sequence"/>
</dbReference>
<comment type="caution">
    <text evidence="1">The sequence shown here is derived from an EMBL/GenBank/DDBJ whole genome shotgun (WGS) entry which is preliminary data.</text>
</comment>
<organism evidence="1 2">
    <name type="scientific">Datura stramonium</name>
    <name type="common">Jimsonweed</name>
    <name type="synonym">Common thornapple</name>
    <dbReference type="NCBI Taxonomy" id="4076"/>
    <lineage>
        <taxon>Eukaryota</taxon>
        <taxon>Viridiplantae</taxon>
        <taxon>Streptophyta</taxon>
        <taxon>Embryophyta</taxon>
        <taxon>Tracheophyta</taxon>
        <taxon>Spermatophyta</taxon>
        <taxon>Magnoliopsida</taxon>
        <taxon>eudicotyledons</taxon>
        <taxon>Gunneridae</taxon>
        <taxon>Pentapetalae</taxon>
        <taxon>asterids</taxon>
        <taxon>lamiids</taxon>
        <taxon>Solanales</taxon>
        <taxon>Solanaceae</taxon>
        <taxon>Solanoideae</taxon>
        <taxon>Datureae</taxon>
        <taxon>Datura</taxon>
    </lineage>
</organism>
<keyword evidence="2" id="KW-1185">Reference proteome</keyword>
<accession>A0ABS8UKV9</accession>
<dbReference type="PANTHER" id="PTHR15140">
    <property type="entry name" value="TUBULIN-SPECIFIC CHAPERONE E"/>
    <property type="match status" value="1"/>
</dbReference>
<protein>
    <submittedName>
        <fullName evidence="1">Uncharacterized protein</fullName>
    </submittedName>
</protein>
<dbReference type="InterPro" id="IPR032675">
    <property type="entry name" value="LRR_dom_sf"/>
</dbReference>
<evidence type="ECO:0000313" key="1">
    <source>
        <dbReference type="EMBL" id="MCD9558737.1"/>
    </source>
</evidence>
<gene>
    <name evidence="1" type="ORF">HAX54_016312</name>
</gene>
<reference evidence="1 2" key="1">
    <citation type="journal article" date="2021" name="BMC Genomics">
        <title>Datura genome reveals duplications of psychoactive alkaloid biosynthetic genes and high mutation rate following tissue culture.</title>
        <authorList>
            <person name="Rajewski A."/>
            <person name="Carter-House D."/>
            <person name="Stajich J."/>
            <person name="Litt A."/>
        </authorList>
    </citation>
    <scope>NUCLEOTIDE SEQUENCE [LARGE SCALE GENOMIC DNA]</scope>
    <source>
        <strain evidence="1">AR-01</strain>
    </source>
</reference>